<dbReference type="EMBL" id="FOZX01000008">
    <property type="protein sequence ID" value="SFS93811.1"/>
    <property type="molecule type" value="Genomic_DNA"/>
</dbReference>
<keyword evidence="2" id="KW-1185">Reference proteome</keyword>
<evidence type="ECO:0000313" key="2">
    <source>
        <dbReference type="Proteomes" id="UP000198852"/>
    </source>
</evidence>
<name>A0A1I6TXA2_9PSEU</name>
<dbReference type="AlphaFoldDB" id="A0A1I6TXA2"/>
<proteinExistence type="predicted"/>
<organism evidence="1 2">
    <name type="scientific">Saccharopolyspora flava</name>
    <dbReference type="NCBI Taxonomy" id="95161"/>
    <lineage>
        <taxon>Bacteria</taxon>
        <taxon>Bacillati</taxon>
        <taxon>Actinomycetota</taxon>
        <taxon>Actinomycetes</taxon>
        <taxon>Pseudonocardiales</taxon>
        <taxon>Pseudonocardiaceae</taxon>
        <taxon>Saccharopolyspora</taxon>
    </lineage>
</organism>
<dbReference type="RefSeq" id="WP_093421102.1">
    <property type="nucleotide sequence ID" value="NZ_FOZX01000008.1"/>
</dbReference>
<evidence type="ECO:0000313" key="1">
    <source>
        <dbReference type="EMBL" id="SFS93811.1"/>
    </source>
</evidence>
<reference evidence="2" key="1">
    <citation type="submission" date="2016-10" db="EMBL/GenBank/DDBJ databases">
        <authorList>
            <person name="Varghese N."/>
            <person name="Submissions S."/>
        </authorList>
    </citation>
    <scope>NUCLEOTIDE SEQUENCE [LARGE SCALE GENOMIC DNA]</scope>
    <source>
        <strain evidence="2">DSM 44771</strain>
    </source>
</reference>
<accession>A0A1I6TXA2</accession>
<dbReference type="Proteomes" id="UP000198852">
    <property type="component" value="Unassembled WGS sequence"/>
</dbReference>
<dbReference type="OrthoDB" id="2307739at2"/>
<sequence length="136" mass="14725">MKPLASYTVTYRGGLPGLPKAKSGGVNLAVWADRFALTGKSGSRFWSDLVIPYTSVSDVTIAGRQVSTFEAIAGGLDSRQLNQRNNIHIAFTDDDGRSLVLRLEMLTGFVIPAQAKRCAELQDLLRVNNIPALFSA</sequence>
<gene>
    <name evidence="1" type="ORF">SAMN05660874_04372</name>
</gene>
<protein>
    <submittedName>
        <fullName evidence="1">Uncharacterized protein</fullName>
    </submittedName>
</protein>